<evidence type="ECO:0000256" key="1">
    <source>
        <dbReference type="SAM" id="SignalP"/>
    </source>
</evidence>
<evidence type="ECO:0008006" key="4">
    <source>
        <dbReference type="Google" id="ProtNLM"/>
    </source>
</evidence>
<dbReference type="Proteomes" id="UP001196509">
    <property type="component" value="Unassembled WGS sequence"/>
</dbReference>
<evidence type="ECO:0000313" key="3">
    <source>
        <dbReference type="Proteomes" id="UP001196509"/>
    </source>
</evidence>
<name>A0AAE2ZNJ3_9HYPH</name>
<sequence>MTYIIKILTGVAAIAALAGCTETTGGGTMQASPSGPPFITTMDASVSNAAVSACRDALDAQTDGTVQVVGSEFSQANSAVYMRVGANGAPWRCLVSNDGRGASLMFMGDEGAL</sequence>
<dbReference type="AlphaFoldDB" id="A0AAE2ZNJ3"/>
<dbReference type="PROSITE" id="PS51257">
    <property type="entry name" value="PROKAR_LIPOPROTEIN"/>
    <property type="match status" value="1"/>
</dbReference>
<keyword evidence="3" id="KW-1185">Reference proteome</keyword>
<dbReference type="EMBL" id="JAICBX010000004">
    <property type="protein sequence ID" value="MBW8639461.1"/>
    <property type="molecule type" value="Genomic_DNA"/>
</dbReference>
<reference evidence="2" key="1">
    <citation type="submission" date="2021-08" db="EMBL/GenBank/DDBJ databases">
        <title>Hoeflea bacterium WL0058 sp. nov., isolated from the sediment.</title>
        <authorList>
            <person name="Wang L."/>
            <person name="Zhang D."/>
        </authorList>
    </citation>
    <scope>NUCLEOTIDE SEQUENCE</scope>
    <source>
        <strain evidence="2">WL0058</strain>
    </source>
</reference>
<gene>
    <name evidence="2" type="ORF">K1W69_19860</name>
</gene>
<feature type="signal peptide" evidence="1">
    <location>
        <begin position="1"/>
        <end position="18"/>
    </location>
</feature>
<organism evidence="2 3">
    <name type="scientific">Flavimaribacter sediminis</name>
    <dbReference type="NCBI Taxonomy" id="2865987"/>
    <lineage>
        <taxon>Bacteria</taxon>
        <taxon>Pseudomonadati</taxon>
        <taxon>Pseudomonadota</taxon>
        <taxon>Alphaproteobacteria</taxon>
        <taxon>Hyphomicrobiales</taxon>
        <taxon>Rhizobiaceae</taxon>
        <taxon>Flavimaribacter</taxon>
    </lineage>
</organism>
<keyword evidence="1" id="KW-0732">Signal</keyword>
<dbReference type="RefSeq" id="WP_220230191.1">
    <property type="nucleotide sequence ID" value="NZ_JAICBX010000004.1"/>
</dbReference>
<accession>A0AAE2ZNJ3</accession>
<comment type="caution">
    <text evidence="2">The sequence shown here is derived from an EMBL/GenBank/DDBJ whole genome shotgun (WGS) entry which is preliminary data.</text>
</comment>
<proteinExistence type="predicted"/>
<feature type="chain" id="PRO_5042004888" description="Lipoprotein" evidence="1">
    <location>
        <begin position="19"/>
        <end position="113"/>
    </location>
</feature>
<protein>
    <recommendedName>
        <fullName evidence="4">Lipoprotein</fullName>
    </recommendedName>
</protein>
<evidence type="ECO:0000313" key="2">
    <source>
        <dbReference type="EMBL" id="MBW8639461.1"/>
    </source>
</evidence>